<dbReference type="OMA" id="RDISAIM"/>
<feature type="region of interest" description="Disordered" evidence="1">
    <location>
        <begin position="554"/>
        <end position="585"/>
    </location>
</feature>
<feature type="region of interest" description="Disordered" evidence="1">
    <location>
        <begin position="1"/>
        <end position="36"/>
    </location>
</feature>
<evidence type="ECO:0000313" key="3">
    <source>
        <dbReference type="Proteomes" id="UP000002149"/>
    </source>
</evidence>
<feature type="compositionally biased region" description="Basic and acidic residues" evidence="1">
    <location>
        <begin position="331"/>
        <end position="355"/>
    </location>
</feature>
<dbReference type="Proteomes" id="UP000002149">
    <property type="component" value="Chromosome 9"/>
</dbReference>
<feature type="compositionally biased region" description="Polar residues" evidence="1">
    <location>
        <begin position="557"/>
        <end position="572"/>
    </location>
</feature>
<feature type="compositionally biased region" description="Low complexity" evidence="1">
    <location>
        <begin position="452"/>
        <end position="461"/>
    </location>
</feature>
<dbReference type="RefSeq" id="XP_572751.1">
    <property type="nucleotide sequence ID" value="XM_572751.2"/>
</dbReference>
<evidence type="ECO:0000256" key="1">
    <source>
        <dbReference type="SAM" id="MobiDB-lite"/>
    </source>
</evidence>
<feature type="region of interest" description="Disordered" evidence="1">
    <location>
        <begin position="79"/>
        <end position="129"/>
    </location>
</feature>
<dbReference type="eggNOG" id="ENOG502RBB5">
    <property type="taxonomic scope" value="Eukaryota"/>
</dbReference>
<organism evidence="2 3">
    <name type="scientific">Cryptococcus deneoformans (strain JEC21 / ATCC MYA-565)</name>
    <name type="common">Cryptococcus neoformans var. neoformans serotype D</name>
    <dbReference type="NCBI Taxonomy" id="214684"/>
    <lineage>
        <taxon>Eukaryota</taxon>
        <taxon>Fungi</taxon>
        <taxon>Dikarya</taxon>
        <taxon>Basidiomycota</taxon>
        <taxon>Agaricomycotina</taxon>
        <taxon>Tremellomycetes</taxon>
        <taxon>Tremellales</taxon>
        <taxon>Cryptococcaceae</taxon>
        <taxon>Cryptococcus</taxon>
        <taxon>Cryptococcus neoformans species complex</taxon>
    </lineage>
</organism>
<dbReference type="OrthoDB" id="2575758at2759"/>
<feature type="region of interest" description="Disordered" evidence="1">
    <location>
        <begin position="642"/>
        <end position="726"/>
    </location>
</feature>
<sequence length="764" mass="82573">MLDTTHTRDIRVSPKNGPSYTRPSPSSHSLSNLSTAELHEQLDIDLDDIDVWSEESEDTEDYKGTKPLRVKKKKINFTTGRVVANRRHRRSTISGPRSPHSPRSFTFASPRSPKLPAPKRNPSAATPSSAHAHISQLFFALPAISPSPTMPGPYPFASALGTKRSSGSSLHLGLGRFTSYDPICPGPSPPVSPAPSPTTRYTFSNVHEHNANYSSSACTYERKTLPTIPGSPLTPSRAPRKAAELLGAIPPTTISKAGMRKHTASALKPGKHFRPLPNAAITEIERFFGDVPRKPSKTPPGLKSKSNKSKSKPSSHPFAMKPSSHSSSSRSGEDVHRKSDRETIGQGETVKHRAPDGSMWLDVEEEQEFAWLMGDALAAVPPAPLPSVAAVEAKVKAKGEAEAKPVEGIVRFIERKEERQRMKQLDEMDVLCGSDGESEKWGMEAFTSILSIPKPKSSSTKSKPKSKFSRKNPPKTDITASFLEMETPKRRDFSSDISSRDITNLHPWNRHVRSHSNPTPDSPKYEISDPIPLFEDIPLDFTVPRDISAIMRADSGAGSSKLRNGRGLSSSPPRVKNRPPPITLPQSAINARLPVLTATSPSDLAFHRPPSSTVQVQAEPIAAPAHTASGTMPTTPFVRPRAAPAAPALRHRPRATGSSPPPPVPLNSLIPMSPVPPIPPLPTVSATDISKPSNNGKLGPSATTVSISITGSGKPNDMREIRKGEKEDKVSISFFEPVTPVNPTPPAGVKGKGWLKRVVKPLMS</sequence>
<evidence type="ECO:0000313" key="2">
    <source>
        <dbReference type="EMBL" id="AAW45444.1"/>
    </source>
</evidence>
<feature type="compositionally biased region" description="Basic and acidic residues" evidence="1">
    <location>
        <begin position="716"/>
        <end position="726"/>
    </location>
</feature>
<gene>
    <name evidence="2" type="ordered locus">CNI00730</name>
</gene>
<dbReference type="AlphaFoldDB" id="Q5KC06"/>
<dbReference type="PaxDb" id="214684-Q5KC06"/>
<feature type="compositionally biased region" description="Polar residues" evidence="1">
    <location>
        <begin position="684"/>
        <end position="713"/>
    </location>
</feature>
<dbReference type="EMBL" id="AE017349">
    <property type="protein sequence ID" value="AAW45444.1"/>
    <property type="molecule type" value="Genomic_DNA"/>
</dbReference>
<dbReference type="VEuPathDB" id="FungiDB:CNI00730"/>
<dbReference type="HOGENOM" id="CLU_369185_0_0_1"/>
<feature type="compositionally biased region" description="Low complexity" evidence="1">
    <location>
        <begin position="23"/>
        <end position="34"/>
    </location>
</feature>
<reference evidence="2 3" key="1">
    <citation type="journal article" date="2005" name="Science">
        <title>The genome of the basidiomycetous yeast and human pathogen Cryptococcus neoformans.</title>
        <authorList>
            <person name="Loftus B.J."/>
            <person name="Fung E."/>
            <person name="Roncaglia P."/>
            <person name="Rowley D."/>
            <person name="Amedeo P."/>
            <person name="Bruno D."/>
            <person name="Vamathevan J."/>
            <person name="Miranda M."/>
            <person name="Anderson I.J."/>
            <person name="Fraser J.A."/>
            <person name="Allen J.E."/>
            <person name="Bosdet I.E."/>
            <person name="Brent M.R."/>
            <person name="Chiu R."/>
            <person name="Doering T.L."/>
            <person name="Donlin M.J."/>
            <person name="D'Souza C.A."/>
            <person name="Fox D.S."/>
            <person name="Grinberg V."/>
            <person name="Fu J."/>
            <person name="Fukushima M."/>
            <person name="Haas B.J."/>
            <person name="Huang J.C."/>
            <person name="Janbon G."/>
            <person name="Jones S.J."/>
            <person name="Koo H.L."/>
            <person name="Krzywinski M.I."/>
            <person name="Kwon-Chung J.K."/>
            <person name="Lengeler K.B."/>
            <person name="Maiti R."/>
            <person name="Marra M.A."/>
            <person name="Marra R.E."/>
            <person name="Mathewson C.A."/>
            <person name="Mitchell T.G."/>
            <person name="Pertea M."/>
            <person name="Riggs F.R."/>
            <person name="Salzberg S.L."/>
            <person name="Schein J.E."/>
            <person name="Shvartsbeyn A."/>
            <person name="Shin H."/>
            <person name="Shumway M."/>
            <person name="Specht C.A."/>
            <person name="Suh B.B."/>
            <person name="Tenney A."/>
            <person name="Utterback T.R."/>
            <person name="Wickes B.L."/>
            <person name="Wortman J.R."/>
            <person name="Wye N.H."/>
            <person name="Kronstad J.W."/>
            <person name="Lodge J.K."/>
            <person name="Heitman J."/>
            <person name="Davis R.W."/>
            <person name="Fraser C.M."/>
            <person name="Hyman R.W."/>
        </authorList>
    </citation>
    <scope>NUCLEOTIDE SEQUENCE [LARGE SCALE GENOMIC DNA]</scope>
    <source>
        <strain evidence="3">JEC21 / ATCC MYA-565</strain>
    </source>
</reference>
<feature type="compositionally biased region" description="Basic and acidic residues" evidence="1">
    <location>
        <begin position="1"/>
        <end position="12"/>
    </location>
</feature>
<dbReference type="GeneID" id="3259544"/>
<accession>Q5KC06</accession>
<feature type="region of interest" description="Disordered" evidence="1">
    <location>
        <begin position="287"/>
        <end position="358"/>
    </location>
</feature>
<proteinExistence type="predicted"/>
<feature type="region of interest" description="Disordered" evidence="1">
    <location>
        <begin position="452"/>
        <end position="529"/>
    </location>
</feature>
<feature type="compositionally biased region" description="Basic residues" evidence="1">
    <location>
        <begin position="462"/>
        <end position="473"/>
    </location>
</feature>
<keyword evidence="3" id="KW-1185">Reference proteome</keyword>
<dbReference type="InParanoid" id="Q5KC06"/>
<protein>
    <submittedName>
        <fullName evidence="2">Uncharacterized protein</fullName>
    </submittedName>
</protein>
<dbReference type="KEGG" id="cne:CNI00730"/>
<name>Q5KC06_CRYD1</name>
<feature type="compositionally biased region" description="Pro residues" evidence="1">
    <location>
        <begin position="673"/>
        <end position="682"/>
    </location>
</feature>